<comment type="caution">
    <text evidence="1">The sequence shown here is derived from an EMBL/GenBank/DDBJ whole genome shotgun (WGS) entry which is preliminary data.</text>
</comment>
<dbReference type="SUPFAM" id="SSF47413">
    <property type="entry name" value="lambda repressor-like DNA-binding domains"/>
    <property type="match status" value="1"/>
</dbReference>
<dbReference type="EMBL" id="QKXQ01000739">
    <property type="protein sequence ID" value="REH88542.1"/>
    <property type="molecule type" value="Genomic_DNA"/>
</dbReference>
<proteinExistence type="predicted"/>
<feature type="non-terminal residue" evidence="1">
    <location>
        <position position="24"/>
    </location>
</feature>
<organism evidence="1 2">
    <name type="scientific">Staphylococcus felis</name>
    <dbReference type="NCBI Taxonomy" id="46127"/>
    <lineage>
        <taxon>Bacteria</taxon>
        <taxon>Bacillati</taxon>
        <taxon>Bacillota</taxon>
        <taxon>Bacilli</taxon>
        <taxon>Bacillales</taxon>
        <taxon>Staphylococcaceae</taxon>
        <taxon>Staphylococcus</taxon>
    </lineage>
</organism>
<accession>A0A3E0IKP1</accession>
<dbReference type="Gene3D" id="1.10.260.40">
    <property type="entry name" value="lambda repressor-like DNA-binding domains"/>
    <property type="match status" value="1"/>
</dbReference>
<name>A0A3E0IKP1_9STAP</name>
<gene>
    <name evidence="1" type="ORF">DOS83_14150</name>
</gene>
<sequence length="24" mass="2932">MEIGQKLKDLRRFKNLTQEELGER</sequence>
<evidence type="ECO:0000313" key="1">
    <source>
        <dbReference type="EMBL" id="REH88542.1"/>
    </source>
</evidence>
<dbReference type="AlphaFoldDB" id="A0A3E0IKP1"/>
<dbReference type="GO" id="GO:0003677">
    <property type="term" value="F:DNA binding"/>
    <property type="evidence" value="ECO:0007669"/>
    <property type="project" value="InterPro"/>
</dbReference>
<dbReference type="InterPro" id="IPR010982">
    <property type="entry name" value="Lambda_DNA-bd_dom_sf"/>
</dbReference>
<protein>
    <submittedName>
        <fullName evidence="1">Cro/Cl family transcriptional regulator</fullName>
    </submittedName>
</protein>
<dbReference type="Proteomes" id="UP000256562">
    <property type="component" value="Unassembled WGS sequence"/>
</dbReference>
<evidence type="ECO:0000313" key="2">
    <source>
        <dbReference type="Proteomes" id="UP000256562"/>
    </source>
</evidence>
<reference evidence="1 2" key="1">
    <citation type="journal article" date="2018" name="Vet. Microbiol.">
        <title>Characterisation of Staphylococcus felis isolated from cats using whole genome sequencing.</title>
        <authorList>
            <person name="Worthing K."/>
            <person name="Pang S."/>
            <person name="Trott D.J."/>
            <person name="Abraham S."/>
            <person name="Coombs G.W."/>
            <person name="Jordan D."/>
            <person name="McIntyre L."/>
            <person name="Davies M.R."/>
            <person name="Norris J."/>
        </authorList>
    </citation>
    <scope>NUCLEOTIDE SEQUENCE [LARGE SCALE GENOMIC DNA]</scope>
    <source>
        <strain evidence="1 2">F9</strain>
    </source>
</reference>